<dbReference type="Pfam" id="PF06296">
    <property type="entry name" value="RelE"/>
    <property type="match status" value="1"/>
</dbReference>
<protein>
    <recommendedName>
        <fullName evidence="3">RelE/StbE family addiction module toxin</fullName>
    </recommendedName>
</protein>
<sequence length="110" mass="12291">MNITIVPSKVFIRKAKLLAKKHRTLISDLKKLEEELKENPDIGIDLGNGLRKVRMSITAKGKGKSGGARVITYTAIASVEDKRITLLTIYDKSEQSTISDQELRRLIAEL</sequence>
<gene>
    <name evidence="1" type="ORF">HMPREF1536_04687</name>
</gene>
<evidence type="ECO:0008006" key="3">
    <source>
        <dbReference type="Google" id="ProtNLM"/>
    </source>
</evidence>
<dbReference type="PATRIC" id="fig|1203610.3.peg.4778"/>
<dbReference type="AlphaFoldDB" id="A0A0F5ISK9"/>
<accession>A0A0F5ISK9</accession>
<evidence type="ECO:0000313" key="1">
    <source>
        <dbReference type="EMBL" id="KKB48526.1"/>
    </source>
</evidence>
<reference evidence="1 2" key="1">
    <citation type="submission" date="2013-04" db="EMBL/GenBank/DDBJ databases">
        <title>The Genome Sequence of Parabacteroides gordonii DSM 23371.</title>
        <authorList>
            <consortium name="The Broad Institute Genomics Platform"/>
            <person name="Earl A."/>
            <person name="Ward D."/>
            <person name="Feldgarden M."/>
            <person name="Gevers D."/>
            <person name="Martens E."/>
            <person name="Sakamoto M."/>
            <person name="Benno Y."/>
            <person name="Suzuki N."/>
            <person name="Matsunaga N."/>
            <person name="Koshihara K."/>
            <person name="Seki M."/>
            <person name="Komiya H."/>
            <person name="Walker B."/>
            <person name="Young S."/>
            <person name="Zeng Q."/>
            <person name="Gargeya S."/>
            <person name="Fitzgerald M."/>
            <person name="Haas B."/>
            <person name="Abouelleil A."/>
            <person name="Allen A.W."/>
            <person name="Alvarado L."/>
            <person name="Arachchi H.M."/>
            <person name="Berlin A.M."/>
            <person name="Chapman S.B."/>
            <person name="Gainer-Dewar J."/>
            <person name="Goldberg J."/>
            <person name="Griggs A."/>
            <person name="Gujja S."/>
            <person name="Hansen M."/>
            <person name="Howarth C."/>
            <person name="Imamovic A."/>
            <person name="Ireland A."/>
            <person name="Larimer J."/>
            <person name="McCowan C."/>
            <person name="Murphy C."/>
            <person name="Pearson M."/>
            <person name="Poon T.W."/>
            <person name="Priest M."/>
            <person name="Roberts A."/>
            <person name="Saif S."/>
            <person name="Shea T."/>
            <person name="Sisk P."/>
            <person name="Sykes S."/>
            <person name="Wortman J."/>
            <person name="Nusbaum C."/>
            <person name="Birren B."/>
        </authorList>
    </citation>
    <scope>NUCLEOTIDE SEQUENCE [LARGE SCALE GENOMIC DNA]</scope>
    <source>
        <strain evidence="1 2">MS-1</strain>
    </source>
</reference>
<name>A0A0F5ISK9_9BACT</name>
<dbReference type="PIRSF" id="PIRSF039032">
    <property type="entry name" value="HigB-2"/>
    <property type="match status" value="1"/>
</dbReference>
<comment type="caution">
    <text evidence="1">The sequence shown here is derived from an EMBL/GenBank/DDBJ whole genome shotgun (WGS) entry which is preliminary data.</text>
</comment>
<dbReference type="HOGENOM" id="CLU_110687_2_1_10"/>
<dbReference type="STRING" id="1203610.HMPREF1536_04687"/>
<dbReference type="EMBL" id="AQHW01000026">
    <property type="protein sequence ID" value="KKB48526.1"/>
    <property type="molecule type" value="Genomic_DNA"/>
</dbReference>
<proteinExistence type="predicted"/>
<keyword evidence="2" id="KW-1185">Reference proteome</keyword>
<dbReference type="Proteomes" id="UP000033035">
    <property type="component" value="Unassembled WGS sequence"/>
</dbReference>
<evidence type="ECO:0000313" key="2">
    <source>
        <dbReference type="Proteomes" id="UP000033035"/>
    </source>
</evidence>
<dbReference type="RefSeq" id="WP_028728811.1">
    <property type="nucleotide sequence ID" value="NZ_AUAE01000038.1"/>
</dbReference>
<organism evidence="1 2">
    <name type="scientific">Parabacteroides gordonii MS-1 = DSM 23371</name>
    <dbReference type="NCBI Taxonomy" id="1203610"/>
    <lineage>
        <taxon>Bacteria</taxon>
        <taxon>Pseudomonadati</taxon>
        <taxon>Bacteroidota</taxon>
        <taxon>Bacteroidia</taxon>
        <taxon>Bacteroidales</taxon>
        <taxon>Tannerellaceae</taxon>
        <taxon>Parabacteroides</taxon>
    </lineage>
</organism>
<dbReference type="InterPro" id="IPR009387">
    <property type="entry name" value="HigB-2"/>
</dbReference>